<dbReference type="InterPro" id="IPR006070">
    <property type="entry name" value="Sua5-like_dom"/>
</dbReference>
<dbReference type="GO" id="GO:0000049">
    <property type="term" value="F:tRNA binding"/>
    <property type="evidence" value="ECO:0007669"/>
    <property type="project" value="TreeGrafter"/>
</dbReference>
<organism evidence="16">
    <name type="scientific">Candidatus Enterococcus dunnyi</name>
    <dbReference type="NCBI Taxonomy" id="1834192"/>
    <lineage>
        <taxon>Bacteria</taxon>
        <taxon>Bacillati</taxon>
        <taxon>Bacillota</taxon>
        <taxon>Bacilli</taxon>
        <taxon>Lactobacillales</taxon>
        <taxon>Enterococcaceae</taxon>
        <taxon>Enterococcus</taxon>
    </lineage>
</organism>
<dbReference type="InterPro" id="IPR038385">
    <property type="entry name" value="Sua5/YwlC_C"/>
</dbReference>
<feature type="binding site" evidence="14">
    <location>
        <position position="239"/>
    </location>
    <ligand>
        <name>ATP</name>
        <dbReference type="ChEBI" id="CHEBI:30616"/>
    </ligand>
</feature>
<dbReference type="GO" id="GO:0008033">
    <property type="term" value="P:tRNA processing"/>
    <property type="evidence" value="ECO:0007669"/>
    <property type="project" value="UniProtKB-KW"/>
</dbReference>
<feature type="binding site" evidence="14">
    <location>
        <position position="64"/>
    </location>
    <ligand>
        <name>ATP</name>
        <dbReference type="ChEBI" id="CHEBI:30616"/>
    </ligand>
</feature>
<dbReference type="Proteomes" id="UP000196151">
    <property type="component" value="Chromosome"/>
</dbReference>
<comment type="subcellular location">
    <subcellularLocation>
        <location evidence="1 13">Cytoplasm</location>
    </subcellularLocation>
</comment>
<evidence type="ECO:0000256" key="2">
    <source>
        <dbReference type="ARBA" id="ARBA00007663"/>
    </source>
</evidence>
<dbReference type="SUPFAM" id="SSF55821">
    <property type="entry name" value="YrdC/RibB"/>
    <property type="match status" value="1"/>
</dbReference>
<evidence type="ECO:0000256" key="10">
    <source>
        <dbReference type="ARBA" id="ARBA00022840"/>
    </source>
</evidence>
<feature type="domain" description="YrdC-like" evidence="15">
    <location>
        <begin position="15"/>
        <end position="204"/>
    </location>
</feature>
<dbReference type="InterPro" id="IPR050156">
    <property type="entry name" value="TC-AMP_synthase_SUA5"/>
</dbReference>
<dbReference type="GO" id="GO:0003725">
    <property type="term" value="F:double-stranded RNA binding"/>
    <property type="evidence" value="ECO:0007669"/>
    <property type="project" value="UniProtKB-UniRule"/>
</dbReference>
<evidence type="ECO:0000256" key="4">
    <source>
        <dbReference type="ARBA" id="ARBA00015492"/>
    </source>
</evidence>
<evidence type="ECO:0000313" key="16">
    <source>
        <dbReference type="EMBL" id="OUZ35165.1"/>
    </source>
</evidence>
<dbReference type="GO" id="GO:0006450">
    <property type="term" value="P:regulation of translational fidelity"/>
    <property type="evidence" value="ECO:0007669"/>
    <property type="project" value="TreeGrafter"/>
</dbReference>
<dbReference type="Gene3D" id="3.40.50.11030">
    <property type="entry name" value="Threonylcarbamoyl-AMP synthase, C-terminal domain"/>
    <property type="match status" value="1"/>
</dbReference>
<dbReference type="NCBIfam" id="TIGR00057">
    <property type="entry name" value="L-threonylcarbamoyladenylate synthase"/>
    <property type="match status" value="1"/>
</dbReference>
<keyword evidence="10 13" id="KW-0067">ATP-binding</keyword>
<feature type="binding site" evidence="14">
    <location>
        <position position="69"/>
    </location>
    <ligand>
        <name>L-threonine</name>
        <dbReference type="ChEBI" id="CHEBI:57926"/>
    </ligand>
</feature>
<evidence type="ECO:0000313" key="17">
    <source>
        <dbReference type="EMBL" id="WYJ95682.1"/>
    </source>
</evidence>
<dbReference type="InterPro" id="IPR005145">
    <property type="entry name" value="Sua5_C"/>
</dbReference>
<comment type="catalytic activity">
    <reaction evidence="12 13">
        <text>L-threonine + hydrogencarbonate + ATP = L-threonylcarbamoyladenylate + diphosphate + H2O</text>
        <dbReference type="Rhea" id="RHEA:36407"/>
        <dbReference type="ChEBI" id="CHEBI:15377"/>
        <dbReference type="ChEBI" id="CHEBI:17544"/>
        <dbReference type="ChEBI" id="CHEBI:30616"/>
        <dbReference type="ChEBI" id="CHEBI:33019"/>
        <dbReference type="ChEBI" id="CHEBI:57926"/>
        <dbReference type="ChEBI" id="CHEBI:73682"/>
        <dbReference type="EC" id="2.7.7.87"/>
    </reaction>
</comment>
<keyword evidence="9 13" id="KW-0547">Nucleotide-binding</keyword>
<feature type="binding site" evidence="14">
    <location>
        <position position="184"/>
    </location>
    <ligand>
        <name>L-threonine</name>
        <dbReference type="ChEBI" id="CHEBI:57926"/>
    </ligand>
</feature>
<dbReference type="Pfam" id="PF03481">
    <property type="entry name" value="Sua5_C"/>
    <property type="match status" value="1"/>
</dbReference>
<evidence type="ECO:0000256" key="12">
    <source>
        <dbReference type="ARBA" id="ARBA00048366"/>
    </source>
</evidence>
<sequence>MKKRGENVETKLFTVDEIDQAANLLRQGELIAFPTETVYGLGANALDESAVKQVYAVKGRPSDNPLIVHVSDFEMVKEYVTDFPKQTAALVSAFWPGPLTMIFNVKPAAFSKTVTGGLQTVAFRMPNNQQTIDLIKKAGVPIVGPSANTSGKPSPTTADHVYHDLEGKIAGILDDGPTQIGVESTVLDLTSSDGVPVILRPGAVTKEQLEAVIGQVAVDQHLISESEAPKAPGMKYKHYSPDVPVWIIEGGLEVFDQAIDWAFKNHKKVGLFADDQIIVETKKVNETFSFGQPSVESATKWLFAGLRALDETEIDVIFAQGFPETGLGIAYMNRLKKAANQKILKKDSIFE</sequence>
<dbReference type="FunFam" id="3.90.870.10:FF:000009">
    <property type="entry name" value="Threonylcarbamoyl-AMP synthase, putative"/>
    <property type="match status" value="1"/>
</dbReference>
<evidence type="ECO:0000256" key="8">
    <source>
        <dbReference type="ARBA" id="ARBA00022695"/>
    </source>
</evidence>
<gene>
    <name evidence="16" type="ORF">A5889_000640</name>
    <name evidence="17" type="ORF">A5889_003230</name>
</gene>
<comment type="similarity">
    <text evidence="2 13">Belongs to the SUA5 family.</text>
</comment>
<name>A0A200JER8_9ENTE</name>
<feature type="binding site" evidence="14">
    <location>
        <position position="60"/>
    </location>
    <ligand>
        <name>ATP</name>
        <dbReference type="ChEBI" id="CHEBI:30616"/>
    </ligand>
</feature>
<evidence type="ECO:0000313" key="18">
    <source>
        <dbReference type="Proteomes" id="UP000196151"/>
    </source>
</evidence>
<evidence type="ECO:0000256" key="5">
    <source>
        <dbReference type="ARBA" id="ARBA00022490"/>
    </source>
</evidence>
<feature type="binding site" evidence="14">
    <location>
        <position position="146"/>
    </location>
    <ligand>
        <name>ATP</name>
        <dbReference type="ChEBI" id="CHEBI:30616"/>
    </ligand>
</feature>
<keyword evidence="8 13" id="KW-0548">Nucleotidyltransferase</keyword>
<keyword evidence="5 13" id="KW-0963">Cytoplasm</keyword>
<accession>A0A200JER8</accession>
<proteinExistence type="inferred from homology"/>
<evidence type="ECO:0000256" key="3">
    <source>
        <dbReference type="ARBA" id="ARBA00012584"/>
    </source>
</evidence>
<keyword evidence="6 13" id="KW-0808">Transferase</keyword>
<dbReference type="Pfam" id="PF01300">
    <property type="entry name" value="Sua5_yciO_yrdC"/>
    <property type="match status" value="1"/>
</dbReference>
<dbReference type="PIRSF" id="PIRSF004930">
    <property type="entry name" value="Tln_factor_SUA5"/>
    <property type="match status" value="1"/>
</dbReference>
<dbReference type="PANTHER" id="PTHR17490">
    <property type="entry name" value="SUA5"/>
    <property type="match status" value="1"/>
</dbReference>
<reference evidence="16" key="1">
    <citation type="submission" date="2017-05" db="EMBL/GenBank/DDBJ databases">
        <title>The Genome Sequence of Enterococcus sp. 9D6_DIV0238.</title>
        <authorList>
            <consortium name="The Broad Institute Genomics Platform"/>
            <consortium name="The Broad Institute Genomic Center for Infectious Diseases"/>
            <person name="Earl A."/>
            <person name="Manson A."/>
            <person name="Schwartman J."/>
            <person name="Gilmore M."/>
            <person name="Abouelleil A."/>
            <person name="Cao P."/>
            <person name="Chapman S."/>
            <person name="Cusick C."/>
            <person name="Shea T."/>
            <person name="Young S."/>
            <person name="Neafsey D."/>
            <person name="Nusbaum C."/>
            <person name="Birren B."/>
        </authorList>
    </citation>
    <scope>NUCLEOTIDE SEQUENCE [LARGE SCALE GENOMIC DNA]</scope>
    <source>
        <strain evidence="16">9D6_DIV0238</strain>
    </source>
</reference>
<dbReference type="GO" id="GO:0005524">
    <property type="term" value="F:ATP binding"/>
    <property type="evidence" value="ECO:0007669"/>
    <property type="project" value="UniProtKB-UniRule"/>
</dbReference>
<dbReference type="InterPro" id="IPR010923">
    <property type="entry name" value="T(6)A37_SUA5"/>
</dbReference>
<reference evidence="17" key="2">
    <citation type="submission" date="2017-05" db="EMBL/GenBank/DDBJ databases">
        <authorList>
            <consortium name="The Broad Institute Genomics Platform"/>
            <consortium name="The Broad Institute Genomic Center for Infectious Diseases"/>
            <person name="Earl A."/>
            <person name="Manson A."/>
            <person name="Schwartman J."/>
            <person name="Gilmore M."/>
            <person name="Abouelleil A."/>
            <person name="Cao P."/>
            <person name="Chapman S."/>
            <person name="Cusick C."/>
            <person name="Shea T."/>
            <person name="Young S."/>
            <person name="Neafsey D."/>
            <person name="Nusbaum C."/>
            <person name="Birren B."/>
        </authorList>
    </citation>
    <scope>NUCLEOTIDE SEQUENCE</scope>
    <source>
        <strain evidence="17">9D6_DIV0238</strain>
    </source>
</reference>
<comment type="function">
    <text evidence="13">Required for the formation of a threonylcarbamoyl group on adenosine at position 37 (t(6)A37) in tRNAs that read codons beginning with adenine.</text>
</comment>
<feature type="binding site" evidence="14">
    <location>
        <position position="37"/>
    </location>
    <ligand>
        <name>L-threonine</name>
        <dbReference type="ChEBI" id="CHEBI:57926"/>
    </ligand>
</feature>
<reference evidence="17" key="3">
    <citation type="submission" date="2024-03" db="EMBL/GenBank/DDBJ databases">
        <title>The Genome Sequence of Enterococcus sp. DIV0238c.</title>
        <authorList>
            <consortium name="The Broad Institute Genomics Platform"/>
            <consortium name="The Broad Institute Microbial Omics Core"/>
            <consortium name="The Broad Institute Genomic Center for Infectious Diseases"/>
            <person name="Earl A."/>
            <person name="Manson A."/>
            <person name="Gilmore M."/>
            <person name="Schwartman J."/>
            <person name="Shea T."/>
            <person name="Abouelleil A."/>
            <person name="Cao P."/>
            <person name="Chapman S."/>
            <person name="Cusick C."/>
            <person name="Young S."/>
            <person name="Neafsey D."/>
            <person name="Nusbaum C."/>
            <person name="Birren B."/>
        </authorList>
    </citation>
    <scope>NUCLEOTIDE SEQUENCE</scope>
    <source>
        <strain evidence="17">9D6_DIV0238</strain>
    </source>
</reference>
<evidence type="ECO:0000256" key="11">
    <source>
        <dbReference type="ARBA" id="ARBA00029774"/>
    </source>
</evidence>
<dbReference type="EMBL" id="NIBQ01000001">
    <property type="protein sequence ID" value="OUZ35165.1"/>
    <property type="molecule type" value="Genomic_DNA"/>
</dbReference>
<evidence type="ECO:0000256" key="9">
    <source>
        <dbReference type="ARBA" id="ARBA00022741"/>
    </source>
</evidence>
<keyword evidence="18" id="KW-1185">Reference proteome</keyword>
<dbReference type="AlphaFoldDB" id="A0A200JER8"/>
<evidence type="ECO:0000256" key="1">
    <source>
        <dbReference type="ARBA" id="ARBA00004496"/>
    </source>
</evidence>
<evidence type="ECO:0000256" key="6">
    <source>
        <dbReference type="ARBA" id="ARBA00022679"/>
    </source>
</evidence>
<evidence type="ECO:0000256" key="7">
    <source>
        <dbReference type="ARBA" id="ARBA00022694"/>
    </source>
</evidence>
<dbReference type="GO" id="GO:0005737">
    <property type="term" value="C:cytoplasm"/>
    <property type="evidence" value="ECO:0007669"/>
    <property type="project" value="UniProtKB-SubCell"/>
</dbReference>
<evidence type="ECO:0000256" key="14">
    <source>
        <dbReference type="PIRSR" id="PIRSR004930-1"/>
    </source>
</evidence>
<dbReference type="EC" id="2.7.7.87" evidence="3 13"/>
<feature type="binding site" evidence="14">
    <location>
        <position position="124"/>
    </location>
    <ligand>
        <name>L-threonine</name>
        <dbReference type="ChEBI" id="CHEBI:57926"/>
    </ligand>
</feature>
<feature type="binding site" evidence="14">
    <location>
        <position position="154"/>
    </location>
    <ligand>
        <name>ATP</name>
        <dbReference type="ChEBI" id="CHEBI:30616"/>
    </ligand>
</feature>
<dbReference type="GO" id="GO:0061710">
    <property type="term" value="F:L-threonylcarbamoyladenylate synthase"/>
    <property type="evidence" value="ECO:0007669"/>
    <property type="project" value="UniProtKB-EC"/>
</dbReference>
<dbReference type="EMBL" id="CP147246">
    <property type="protein sequence ID" value="WYJ95682.1"/>
    <property type="molecule type" value="Genomic_DNA"/>
</dbReference>
<evidence type="ECO:0000256" key="13">
    <source>
        <dbReference type="PIRNR" id="PIRNR004930"/>
    </source>
</evidence>
<dbReference type="Gene3D" id="3.90.870.10">
    <property type="entry name" value="DHBP synthase"/>
    <property type="match status" value="1"/>
</dbReference>
<dbReference type="PROSITE" id="PS51163">
    <property type="entry name" value="YRDC"/>
    <property type="match status" value="1"/>
</dbReference>
<evidence type="ECO:0000259" key="15">
    <source>
        <dbReference type="PROSITE" id="PS51163"/>
    </source>
</evidence>
<dbReference type="InterPro" id="IPR017945">
    <property type="entry name" value="DHBP_synth_RibB-like_a/b_dom"/>
</dbReference>
<feature type="binding site" evidence="14">
    <location>
        <position position="200"/>
    </location>
    <ligand>
        <name>ATP</name>
        <dbReference type="ChEBI" id="CHEBI:30616"/>
    </ligand>
</feature>
<protein>
    <recommendedName>
        <fullName evidence="4 13">Threonylcarbamoyl-AMP synthase</fullName>
        <shortName evidence="13">TC-AMP synthase</shortName>
        <ecNumber evidence="3 13">2.7.7.87</ecNumber>
    </recommendedName>
    <alternativeName>
        <fullName evidence="11 13">L-threonylcarbamoyladenylate synthase</fullName>
    </alternativeName>
</protein>
<feature type="binding site" evidence="14">
    <location>
        <position position="120"/>
    </location>
    <ligand>
        <name>ATP</name>
        <dbReference type="ChEBI" id="CHEBI:30616"/>
    </ligand>
</feature>
<keyword evidence="7 13" id="KW-0819">tRNA processing</keyword>
<dbReference type="PANTHER" id="PTHR17490:SF16">
    <property type="entry name" value="THREONYLCARBAMOYL-AMP SYNTHASE"/>
    <property type="match status" value="1"/>
</dbReference>